<feature type="compositionally biased region" description="Basic and acidic residues" evidence="11">
    <location>
        <begin position="867"/>
        <end position="890"/>
    </location>
</feature>
<dbReference type="GO" id="GO:0005783">
    <property type="term" value="C:endoplasmic reticulum"/>
    <property type="evidence" value="ECO:0007669"/>
    <property type="project" value="TreeGrafter"/>
</dbReference>
<keyword evidence="9" id="KW-0012">Acyltransferase</keyword>
<dbReference type="OrthoDB" id="4096362at2759"/>
<evidence type="ECO:0000256" key="6">
    <source>
        <dbReference type="ARBA" id="ARBA00023136"/>
    </source>
</evidence>
<comment type="subcellular location">
    <subcellularLocation>
        <location evidence="1">Endomembrane system</location>
        <topology evidence="1">Multi-pass membrane protein</topology>
    </subcellularLocation>
</comment>
<protein>
    <recommendedName>
        <fullName evidence="2">protein S-acyltransferase</fullName>
        <ecNumber evidence="2">2.3.1.225</ecNumber>
    </recommendedName>
</protein>
<feature type="region of interest" description="Disordered" evidence="11">
    <location>
        <begin position="867"/>
        <end position="919"/>
    </location>
</feature>
<evidence type="ECO:0000256" key="3">
    <source>
        <dbReference type="ARBA" id="ARBA00022679"/>
    </source>
</evidence>
<proteinExistence type="predicted"/>
<evidence type="ECO:0000256" key="1">
    <source>
        <dbReference type="ARBA" id="ARBA00004127"/>
    </source>
</evidence>
<evidence type="ECO:0000259" key="13">
    <source>
        <dbReference type="Pfam" id="PF01529"/>
    </source>
</evidence>
<feature type="transmembrane region" description="Helical" evidence="12">
    <location>
        <begin position="32"/>
        <end position="50"/>
    </location>
</feature>
<evidence type="ECO:0000256" key="11">
    <source>
        <dbReference type="SAM" id="MobiDB-lite"/>
    </source>
</evidence>
<feature type="compositionally biased region" description="Polar residues" evidence="11">
    <location>
        <begin position="1075"/>
        <end position="1084"/>
    </location>
</feature>
<evidence type="ECO:0000256" key="12">
    <source>
        <dbReference type="SAM" id="Phobius"/>
    </source>
</evidence>
<feature type="compositionally biased region" description="Polar residues" evidence="11">
    <location>
        <begin position="891"/>
        <end position="915"/>
    </location>
</feature>
<keyword evidence="4 12" id="KW-0812">Transmembrane</keyword>
<dbReference type="EMBL" id="CADCXU010027023">
    <property type="protein sequence ID" value="CAB0013830.1"/>
    <property type="molecule type" value="Genomic_DNA"/>
</dbReference>
<feature type="transmembrane region" description="Helical" evidence="12">
    <location>
        <begin position="56"/>
        <end position="79"/>
    </location>
</feature>
<evidence type="ECO:0000256" key="8">
    <source>
        <dbReference type="ARBA" id="ARBA00023288"/>
    </source>
</evidence>
<dbReference type="Pfam" id="PF01529">
    <property type="entry name" value="DHHC"/>
    <property type="match status" value="1"/>
</dbReference>
<evidence type="ECO:0000256" key="7">
    <source>
        <dbReference type="ARBA" id="ARBA00023139"/>
    </source>
</evidence>
<feature type="compositionally biased region" description="Low complexity" evidence="11">
    <location>
        <begin position="364"/>
        <end position="376"/>
    </location>
</feature>
<dbReference type="PROSITE" id="PS50216">
    <property type="entry name" value="DHHC"/>
    <property type="match status" value="1"/>
</dbReference>
<keyword evidence="3" id="KW-0808">Transferase</keyword>
<name>A0A6H5HD69_9HEMI</name>
<keyword evidence="6 12" id="KW-0472">Membrane</keyword>
<organism evidence="14 15">
    <name type="scientific">Nesidiocoris tenuis</name>
    <dbReference type="NCBI Taxonomy" id="355587"/>
    <lineage>
        <taxon>Eukaryota</taxon>
        <taxon>Metazoa</taxon>
        <taxon>Ecdysozoa</taxon>
        <taxon>Arthropoda</taxon>
        <taxon>Hexapoda</taxon>
        <taxon>Insecta</taxon>
        <taxon>Pterygota</taxon>
        <taxon>Neoptera</taxon>
        <taxon>Paraneoptera</taxon>
        <taxon>Hemiptera</taxon>
        <taxon>Heteroptera</taxon>
        <taxon>Panheteroptera</taxon>
        <taxon>Cimicomorpha</taxon>
        <taxon>Miridae</taxon>
        <taxon>Dicyphina</taxon>
        <taxon>Nesidiocoris</taxon>
    </lineage>
</organism>
<evidence type="ECO:0000256" key="2">
    <source>
        <dbReference type="ARBA" id="ARBA00012210"/>
    </source>
</evidence>
<evidence type="ECO:0000256" key="9">
    <source>
        <dbReference type="ARBA" id="ARBA00023315"/>
    </source>
</evidence>
<feature type="domain" description="Palmitoyltransferase DHHC" evidence="13">
    <location>
        <begin position="132"/>
        <end position="257"/>
    </location>
</feature>
<keyword evidence="8" id="KW-0449">Lipoprotein</keyword>
<sequence>MTNNVTKKWELFPGRNKFCCDGRIMMAPQTSVFFVTVGLIVGTCGLFFVFDCPFLAMQISLLFPIVGAILFIFVMSSLLRTSFSDPGVIPRATPDEAAYIEKQIEVPNSTNSPTYRPPPRTKEITVRGQTVKLKYCFTCKIFRPPRASHCSLCDNCVERFDHHCPWVGNCVGKRNYRYFYMFIVSLAFLCVFILAGAITHLILLCKDDRPFFEAVKESPASVIVALVCFFSVWSVLGLAGFHTYLTTSNQTTNEDIKGSFSSKRGQASFNPYSKGNICSNCCHILCGPSPPSLIDRRGLVTAEFIAERQIWDNRPQDSVVVANNRTYGALPPAQANGVNGGLRGGSGDIPDNIPPAPAGHHHQQQQYSQQQQFSHQQQAVGAAQSCQQTVLCQPTSSSPGAGQGNAVSLATSSSSPNVAGTPTNKYVNPIVAATHPSKSPSPQSQPPQYYSSLPLRHARHAQRVDRTLPRSKDPLTHTQYFLHERYSRRLSPPVNSHYYTHHNNYLNFYQHQCNTYHQHNYNRHHPMMVHHHGPTTGSTPPFGGGHYHPKRYHHSMGGLGLRTDQHEMVIMPGPAAYSSCSMRPTVEAAEEVVLKPADFMKSVASRDFGDVIDADDVGSPIVTLSASRLRLLQDTTMIESALDLDSLGESTASSVDTGSQAEMYQKMSFEYSKETFQPRKQHDMCYNTSYLSAGRDSKWCLTATIRQESQCHQLMSSIFAVLFQECIVPNELFMKSKICFWIGKGILEHPHCWIDLTMTSMSISDCRCLDGYPSNIFQTKDPKEIKMHYDQLLATRSGKWSAKIYLEIMKTLNGKIEEDLPSDDRMVSEPCLNTKFTTIRPTMEANLLNISSKKDPPVERSYQKIFKNARENRKSPEKMKSTQEKSRDSSSLRSDQTPSPMTNSAKTSQYTSSEEVATPGALHQRGCRIVGSGINNYLVELRERNKAMEPSMDRISRSLSSIDRQASVYSAQDADEVRGDVGLFAHQTVDGLLQNSLDDQAGKIKENIGKPGARLSIPNDEQSLMNLLKQALHMKDEEVFEFEEKLPRWRRKFVVDKIEQSDQAETVDQSDLETGGTSFCSDNNPPDEEEKLRKIVSKPSRIPYAEEVRRLNRQLFDKLAVKWDRILVQCANHEDLSLTPNWSRIIGDIQLRSHDPFVGKILKSMKLNSRFRKVFVPSKYRSYARERVSRRNADNIEKVDAKRKMLENFAITSKPVQKAKRNLLECCRNRRPEKDGKDLLNDLVEETDRKAKAGNFNAKQKMPVAGIALKWTFSKIEIHLRS</sequence>
<dbReference type="GO" id="GO:0019706">
    <property type="term" value="F:protein-cysteine S-palmitoyltransferase activity"/>
    <property type="evidence" value="ECO:0007669"/>
    <property type="project" value="UniProtKB-EC"/>
</dbReference>
<feature type="region of interest" description="Disordered" evidence="11">
    <location>
        <begin position="1062"/>
        <end position="1090"/>
    </location>
</feature>
<gene>
    <name evidence="14" type="ORF">NTEN_LOCUS18382</name>
</gene>
<dbReference type="PANTHER" id="PTHR22883">
    <property type="entry name" value="ZINC FINGER DHHC DOMAIN CONTAINING PROTEIN"/>
    <property type="match status" value="1"/>
</dbReference>
<evidence type="ECO:0000256" key="4">
    <source>
        <dbReference type="ARBA" id="ARBA00022692"/>
    </source>
</evidence>
<dbReference type="InterPro" id="IPR001594">
    <property type="entry name" value="Palmitoyltrfase_DHHC"/>
</dbReference>
<dbReference type="InterPro" id="IPR039859">
    <property type="entry name" value="PFA4/ZDH16/20/ERF2-like"/>
</dbReference>
<dbReference type="EC" id="2.3.1.225" evidence="2"/>
<evidence type="ECO:0000313" key="15">
    <source>
        <dbReference type="Proteomes" id="UP000479000"/>
    </source>
</evidence>
<evidence type="ECO:0000256" key="5">
    <source>
        <dbReference type="ARBA" id="ARBA00022989"/>
    </source>
</evidence>
<evidence type="ECO:0000313" key="14">
    <source>
        <dbReference type="EMBL" id="CAB0013830.1"/>
    </source>
</evidence>
<dbReference type="GO" id="GO:0006612">
    <property type="term" value="P:protein targeting to membrane"/>
    <property type="evidence" value="ECO:0007669"/>
    <property type="project" value="TreeGrafter"/>
</dbReference>
<keyword evidence="5 12" id="KW-1133">Transmembrane helix</keyword>
<feature type="compositionally biased region" description="Gly residues" evidence="11">
    <location>
        <begin position="338"/>
        <end position="347"/>
    </location>
</feature>
<feature type="region of interest" description="Disordered" evidence="11">
    <location>
        <begin position="432"/>
        <end position="451"/>
    </location>
</feature>
<feature type="transmembrane region" description="Helical" evidence="12">
    <location>
        <begin position="178"/>
        <end position="202"/>
    </location>
</feature>
<keyword evidence="15" id="KW-1185">Reference proteome</keyword>
<dbReference type="GO" id="GO:0005794">
    <property type="term" value="C:Golgi apparatus"/>
    <property type="evidence" value="ECO:0007669"/>
    <property type="project" value="TreeGrafter"/>
</dbReference>
<keyword evidence="7" id="KW-0564">Palmitate</keyword>
<reference evidence="14 15" key="1">
    <citation type="submission" date="2020-02" db="EMBL/GenBank/DDBJ databases">
        <authorList>
            <person name="Ferguson B K."/>
        </authorList>
    </citation>
    <scope>NUCLEOTIDE SEQUENCE [LARGE SCALE GENOMIC DNA]</scope>
</reference>
<dbReference type="PANTHER" id="PTHR22883:SF43">
    <property type="entry name" value="PALMITOYLTRANSFERASE APP"/>
    <property type="match status" value="1"/>
</dbReference>
<feature type="region of interest" description="Disordered" evidence="11">
    <location>
        <begin position="330"/>
        <end position="376"/>
    </location>
</feature>
<feature type="region of interest" description="Disordered" evidence="11">
    <location>
        <begin position="392"/>
        <end position="423"/>
    </location>
</feature>
<comment type="catalytic activity">
    <reaction evidence="10">
        <text>L-cysteinyl-[protein] + hexadecanoyl-CoA = S-hexadecanoyl-L-cysteinyl-[protein] + CoA</text>
        <dbReference type="Rhea" id="RHEA:36683"/>
        <dbReference type="Rhea" id="RHEA-COMP:10131"/>
        <dbReference type="Rhea" id="RHEA-COMP:11032"/>
        <dbReference type="ChEBI" id="CHEBI:29950"/>
        <dbReference type="ChEBI" id="CHEBI:57287"/>
        <dbReference type="ChEBI" id="CHEBI:57379"/>
        <dbReference type="ChEBI" id="CHEBI:74151"/>
        <dbReference type="EC" id="2.3.1.225"/>
    </reaction>
</comment>
<feature type="compositionally biased region" description="Low complexity" evidence="11">
    <location>
        <begin position="436"/>
        <end position="451"/>
    </location>
</feature>
<dbReference type="Proteomes" id="UP000479000">
    <property type="component" value="Unassembled WGS sequence"/>
</dbReference>
<evidence type="ECO:0000256" key="10">
    <source>
        <dbReference type="ARBA" id="ARBA00048048"/>
    </source>
</evidence>
<accession>A0A6H5HD69</accession>